<organism evidence="1 2">
    <name type="scientific">Deinandra increscens subsp. villosa</name>
    <dbReference type="NCBI Taxonomy" id="3103831"/>
    <lineage>
        <taxon>Eukaryota</taxon>
        <taxon>Viridiplantae</taxon>
        <taxon>Streptophyta</taxon>
        <taxon>Embryophyta</taxon>
        <taxon>Tracheophyta</taxon>
        <taxon>Spermatophyta</taxon>
        <taxon>Magnoliopsida</taxon>
        <taxon>eudicotyledons</taxon>
        <taxon>Gunneridae</taxon>
        <taxon>Pentapetalae</taxon>
        <taxon>asterids</taxon>
        <taxon>campanulids</taxon>
        <taxon>Asterales</taxon>
        <taxon>Asteraceae</taxon>
        <taxon>Asteroideae</taxon>
        <taxon>Heliantheae alliance</taxon>
        <taxon>Madieae</taxon>
        <taxon>Madiinae</taxon>
        <taxon>Deinandra</taxon>
    </lineage>
</organism>
<evidence type="ECO:0000313" key="2">
    <source>
        <dbReference type="Proteomes" id="UP001408789"/>
    </source>
</evidence>
<sequence length="119" mass="12969">MDDSFLSVHGPSFVLTVRGELSMAALKLLVPFHSQRMIGELVEKHECTSEAGGAARTAGVQIKELSTSSSPNFQKNLSLFSPDQVELANKLLGIGQGHLFEDWPDPGVEDDQKISFINQ</sequence>
<keyword evidence="2" id="KW-1185">Reference proteome</keyword>
<dbReference type="AlphaFoldDB" id="A0AAP0GIM7"/>
<comment type="caution">
    <text evidence="1">The sequence shown here is derived from an EMBL/GenBank/DDBJ whole genome shotgun (WGS) entry which is preliminary data.</text>
</comment>
<dbReference type="Proteomes" id="UP001408789">
    <property type="component" value="Unassembled WGS sequence"/>
</dbReference>
<feature type="non-terminal residue" evidence="1">
    <location>
        <position position="119"/>
    </location>
</feature>
<reference evidence="1 2" key="1">
    <citation type="submission" date="2024-04" db="EMBL/GenBank/DDBJ databases">
        <title>The reference genome of an endangered Asteraceae, Deinandra increscens subsp. villosa, native to the Central Coast of California.</title>
        <authorList>
            <person name="Guilliams M."/>
            <person name="Hasenstab-Lehman K."/>
            <person name="Meyer R."/>
            <person name="Mcevoy S."/>
        </authorList>
    </citation>
    <scope>NUCLEOTIDE SEQUENCE [LARGE SCALE GENOMIC DNA]</scope>
    <source>
        <tissue evidence="1">Leaf</tissue>
    </source>
</reference>
<name>A0AAP0GIM7_9ASTR</name>
<accession>A0AAP0GIM7</accession>
<gene>
    <name evidence="1" type="ORF">SSX86_031517</name>
</gene>
<evidence type="ECO:0000313" key="1">
    <source>
        <dbReference type="EMBL" id="KAK9049514.1"/>
    </source>
</evidence>
<protein>
    <submittedName>
        <fullName evidence="1">Uncharacterized protein</fullName>
    </submittedName>
</protein>
<proteinExistence type="predicted"/>
<dbReference type="EMBL" id="JBCNJP010006380">
    <property type="protein sequence ID" value="KAK9049514.1"/>
    <property type="molecule type" value="Genomic_DNA"/>
</dbReference>